<feature type="compositionally biased region" description="Basic and acidic residues" evidence="1">
    <location>
        <begin position="326"/>
        <end position="348"/>
    </location>
</feature>
<dbReference type="InterPro" id="IPR037460">
    <property type="entry name" value="SEST-like"/>
</dbReference>
<keyword evidence="2" id="KW-0732">Signal</keyword>
<dbReference type="SUPFAM" id="SSF52266">
    <property type="entry name" value="SGNH hydrolase"/>
    <property type="match status" value="1"/>
</dbReference>
<accession>A0ABT0BD85</accession>
<dbReference type="Gene3D" id="3.40.50.1110">
    <property type="entry name" value="SGNH hydrolase"/>
    <property type="match status" value="1"/>
</dbReference>
<evidence type="ECO:0000313" key="5">
    <source>
        <dbReference type="Proteomes" id="UP001162881"/>
    </source>
</evidence>
<dbReference type="PANTHER" id="PTHR37981">
    <property type="entry name" value="LIPASE 2"/>
    <property type="match status" value="1"/>
</dbReference>
<name>A0ABT0BD85_9SPHN</name>
<dbReference type="Pfam" id="PF13472">
    <property type="entry name" value="Lipase_GDSL_2"/>
    <property type="match status" value="1"/>
</dbReference>
<feature type="chain" id="PRO_5045915867" evidence="2">
    <location>
        <begin position="29"/>
        <end position="355"/>
    </location>
</feature>
<dbReference type="Proteomes" id="UP001162881">
    <property type="component" value="Unassembled WGS sequence"/>
</dbReference>
<protein>
    <submittedName>
        <fullName evidence="4">SGNH/GDSL hydrolase family protein</fullName>
    </submittedName>
</protein>
<dbReference type="EMBL" id="JALHLF010000033">
    <property type="protein sequence ID" value="MCJ2183027.1"/>
    <property type="molecule type" value="Genomic_DNA"/>
</dbReference>
<sequence>MIRTSRVARLVAAAFVLGGSMTVGGLAAARTQAGTPTAVQLPGETTPIEAAPPPEPISLQGERYVAMGSSFAAGPLLRPAKPGGAARCGRSMNNYPTLLAERFGMILTDRSCSGATTNNVLGPWKELIPQIDAVTPQTRLVTITIGGNDLSYVGNLFAATCHYRNATAPAGERPRACHPVRVPQNVDYARVELQMNEIIRRIRTIAPRARIVLVQYLNPLPPPGQLCEATPISPQNAAIVRTIGKRLAEITDKVARERGVLVVEMNIASETHSPCDAEPWMIGSPAGYDGSLGLQWHLNLAGMRATARDIAWWLVNSGYEEINPPHYEDEAGKTEKGEKTEKAEKAEKAGQVPVS</sequence>
<evidence type="ECO:0000256" key="2">
    <source>
        <dbReference type="SAM" id="SignalP"/>
    </source>
</evidence>
<feature type="domain" description="SGNH hydrolase-type esterase" evidence="3">
    <location>
        <begin position="66"/>
        <end position="305"/>
    </location>
</feature>
<dbReference type="CDD" id="cd01823">
    <property type="entry name" value="SEST_like"/>
    <property type="match status" value="1"/>
</dbReference>
<feature type="signal peptide" evidence="2">
    <location>
        <begin position="1"/>
        <end position="28"/>
    </location>
</feature>
<gene>
    <name evidence="4" type="ORF">MTR62_10020</name>
</gene>
<dbReference type="InterPro" id="IPR013830">
    <property type="entry name" value="SGNH_hydro"/>
</dbReference>
<keyword evidence="4" id="KW-0378">Hydrolase</keyword>
<organism evidence="4 5">
    <name type="scientific">Novosphingobium organovorum</name>
    <dbReference type="NCBI Taxonomy" id="2930092"/>
    <lineage>
        <taxon>Bacteria</taxon>
        <taxon>Pseudomonadati</taxon>
        <taxon>Pseudomonadota</taxon>
        <taxon>Alphaproteobacteria</taxon>
        <taxon>Sphingomonadales</taxon>
        <taxon>Sphingomonadaceae</taxon>
        <taxon>Novosphingobium</taxon>
    </lineage>
</organism>
<comment type="caution">
    <text evidence="4">The sequence shown here is derived from an EMBL/GenBank/DDBJ whole genome shotgun (WGS) entry which is preliminary data.</text>
</comment>
<evidence type="ECO:0000313" key="4">
    <source>
        <dbReference type="EMBL" id="MCJ2183027.1"/>
    </source>
</evidence>
<dbReference type="PANTHER" id="PTHR37981:SF1">
    <property type="entry name" value="SGNH HYDROLASE-TYPE ESTERASE DOMAIN-CONTAINING PROTEIN"/>
    <property type="match status" value="1"/>
</dbReference>
<keyword evidence="5" id="KW-1185">Reference proteome</keyword>
<evidence type="ECO:0000259" key="3">
    <source>
        <dbReference type="Pfam" id="PF13472"/>
    </source>
</evidence>
<evidence type="ECO:0000256" key="1">
    <source>
        <dbReference type="SAM" id="MobiDB-lite"/>
    </source>
</evidence>
<dbReference type="InterPro" id="IPR036514">
    <property type="entry name" value="SGNH_hydro_sf"/>
</dbReference>
<reference evidence="4" key="1">
    <citation type="submission" date="2022-03" db="EMBL/GenBank/DDBJ databases">
        <title>Identification of a novel bacterium isolated from mangrove sediments.</title>
        <authorList>
            <person name="Pan X."/>
        </authorList>
    </citation>
    <scope>NUCLEOTIDE SEQUENCE</scope>
    <source>
        <strain evidence="4">B1949</strain>
    </source>
</reference>
<proteinExistence type="predicted"/>
<dbReference type="RefSeq" id="WP_244020126.1">
    <property type="nucleotide sequence ID" value="NZ_JALHLF010000033.1"/>
</dbReference>
<feature type="region of interest" description="Disordered" evidence="1">
    <location>
        <begin position="323"/>
        <end position="355"/>
    </location>
</feature>
<dbReference type="GO" id="GO:0016787">
    <property type="term" value="F:hydrolase activity"/>
    <property type="evidence" value="ECO:0007669"/>
    <property type="project" value="UniProtKB-KW"/>
</dbReference>